<reference evidence="3" key="1">
    <citation type="submission" date="2015-10" db="EMBL/GenBank/DDBJ databases">
        <title>Complete Genome Sequencing of Klebsiella sp. strain G5.</title>
        <authorList>
            <person name="Chan K.-G."/>
            <person name="Chen J.-W."/>
        </authorList>
    </citation>
    <scope>NUCLEOTIDE SEQUENCE [LARGE SCALE GENOMIC DNA]</scope>
    <source>
        <strain evidence="3">G5</strain>
    </source>
</reference>
<evidence type="ECO:0000313" key="2">
    <source>
        <dbReference type="EMBL" id="ALR78690.1"/>
    </source>
</evidence>
<dbReference type="Proteomes" id="UP000069162">
    <property type="component" value="Chromosome"/>
</dbReference>
<evidence type="ECO:0008006" key="4">
    <source>
        <dbReference type="Google" id="ProtNLM"/>
    </source>
</evidence>
<evidence type="ECO:0000313" key="3">
    <source>
        <dbReference type="Proteomes" id="UP000069162"/>
    </source>
</evidence>
<protein>
    <recommendedName>
        <fullName evidence="4">Lipoprotein</fullName>
    </recommendedName>
</protein>
<gene>
    <name evidence="2" type="ORF">AO703_21135</name>
</gene>
<dbReference type="AlphaFoldDB" id="A0A806X922"/>
<dbReference type="KEGG" id="kle:AO703_21135"/>
<feature type="signal peptide" evidence="1">
    <location>
        <begin position="1"/>
        <end position="25"/>
    </location>
</feature>
<name>A0A806X922_9ENTR</name>
<feature type="chain" id="PRO_5032288255" description="Lipoprotein" evidence="1">
    <location>
        <begin position="26"/>
        <end position="106"/>
    </location>
</feature>
<sequence length="106" mass="10895">MKNKIVLSITVGSMLIAGMVAPVSAEGTSYEASKTGNKAPTSSGKCASGKCGTEKIYGQASLNHDPQYQLVRARDGKCGLTGEGINQQVSPQQVEDGKCTSGVCGK</sequence>
<dbReference type="RefSeq" id="WP_013364129.1">
    <property type="nucleotide sequence ID" value="NZ_CP012871.1"/>
</dbReference>
<dbReference type="EMBL" id="CP012871">
    <property type="protein sequence ID" value="ALR78690.1"/>
    <property type="molecule type" value="Genomic_DNA"/>
</dbReference>
<organism evidence="2 3">
    <name type="scientific">[Enterobacter] lignolyticus</name>
    <dbReference type="NCBI Taxonomy" id="1334193"/>
    <lineage>
        <taxon>Bacteria</taxon>
        <taxon>Pseudomonadati</taxon>
        <taxon>Pseudomonadota</taxon>
        <taxon>Gammaproteobacteria</taxon>
        <taxon>Enterobacterales</taxon>
        <taxon>Enterobacteriaceae</taxon>
        <taxon>Pluralibacter</taxon>
    </lineage>
</organism>
<keyword evidence="1" id="KW-0732">Signal</keyword>
<proteinExistence type="predicted"/>
<accession>A0A806X922</accession>
<evidence type="ECO:0000256" key="1">
    <source>
        <dbReference type="SAM" id="SignalP"/>
    </source>
</evidence>
<dbReference type="OrthoDB" id="8591827at2"/>